<evidence type="ECO:0000313" key="3">
    <source>
        <dbReference type="EMBL" id="WYM97235.1"/>
    </source>
</evidence>
<reference evidence="3" key="1">
    <citation type="submission" date="2021-11" db="EMBL/GenBank/DDBJ databases">
        <title>The first genome sequence of unculturable Mycoplasma faucium obtained by de novo assembly of metagenomic reads.</title>
        <authorList>
            <person name="Sabat A.J."/>
            <person name="Bathoorn E."/>
            <person name="Akkerboom V."/>
            <person name="Friedrich A.W."/>
        </authorList>
    </citation>
    <scope>NUCLEOTIDE SEQUENCE [LARGE SCALE GENOMIC DNA]</scope>
    <source>
        <strain evidence="3">UMCG-MFM1</strain>
    </source>
</reference>
<name>A0ABZ2TLA7_9BACT</name>
<evidence type="ECO:0000259" key="2">
    <source>
        <dbReference type="Pfam" id="PF03202"/>
    </source>
</evidence>
<proteinExistence type="inferred from homology"/>
<keyword evidence="4" id="KW-1185">Reference proteome</keyword>
<protein>
    <submittedName>
        <fullName evidence="3">P80 family lipoprotein</fullName>
    </submittedName>
</protein>
<dbReference type="Proteomes" id="UP001622612">
    <property type="component" value="Chromosome"/>
</dbReference>
<sequence>MKSKTKILFLSFATITLLPLFSLSCKKRQIEILNPFSDPQRRNLINELVNLYNKENPQNYKAVVKQYADLRKLYLQLSLDLENKEKNISNLLFHYPSAAYLISKYKRSLNFYNEIKNSDLLNQFLSSNKWLSKINKQNGQYILPFASGTESLVINKLTLGYVLYSLQKFQETYQNDKDKNLENKIKNKTIISNENANKLKSFIEYYKSQDAKTKNEVNKIWKLLNDNKNNITSVINDKIFSDSNFNYDDSIFNYYEKIFNFSLTISKLIRNDKLQSFQDKNMKHIFYNKGISTLTTLLGFNKANGNYDNYFLKYKGHNLNYSELFTNGFESYNKLKEIFEYQANLIKNNVLHYNKTEHNQNYVNNYGIFSQWSSRQLAFLKTTNNYKDLEIIQTPTKLNESQTNETFFDEGVNLIGIKKSEKEDAETKKFVYWAYNKKYTWTFNINNKKFNLNLTPTEYFALKLNYAFPSRNFIQQYKMVANDLDSATIKSYVNIMRKISLGQDLKMFHEPVDDKSDTFRMTWKNIMKNYLYNRDRNKMFNYDQIIKKLKEVII</sequence>
<comment type="similarity">
    <text evidence="1">Belongs to the MG185/MG260 family.</text>
</comment>
<dbReference type="InterPro" id="IPR004890">
    <property type="entry name" value="Lipoprotein_10_C"/>
</dbReference>
<dbReference type="RefSeq" id="WP_405311570.1">
    <property type="nucleotide sequence ID" value="NZ_CP088155.1"/>
</dbReference>
<feature type="domain" description="Mycoplasma lipoprotein C-terminal" evidence="2">
    <location>
        <begin position="411"/>
        <end position="525"/>
    </location>
</feature>
<dbReference type="EMBL" id="CP088155">
    <property type="protein sequence ID" value="WYM97235.1"/>
    <property type="molecule type" value="Genomic_DNA"/>
</dbReference>
<dbReference type="PROSITE" id="PS51257">
    <property type="entry name" value="PROKAR_LIPOPROTEIN"/>
    <property type="match status" value="1"/>
</dbReference>
<evidence type="ECO:0000256" key="1">
    <source>
        <dbReference type="ARBA" id="ARBA00009031"/>
    </source>
</evidence>
<dbReference type="Pfam" id="PF03202">
    <property type="entry name" value="Lipoprotein_10"/>
    <property type="match status" value="1"/>
</dbReference>
<keyword evidence="3" id="KW-0449">Lipoprotein</keyword>
<organism evidence="3 4">
    <name type="scientific">Metamycoplasma faucium</name>
    <dbReference type="NCBI Taxonomy" id="56142"/>
    <lineage>
        <taxon>Bacteria</taxon>
        <taxon>Bacillati</taxon>
        <taxon>Mycoplasmatota</taxon>
        <taxon>Mycoplasmoidales</taxon>
        <taxon>Metamycoplasmataceae</taxon>
        <taxon>Metamycoplasma</taxon>
    </lineage>
</organism>
<evidence type="ECO:0000313" key="4">
    <source>
        <dbReference type="Proteomes" id="UP001622612"/>
    </source>
</evidence>
<gene>
    <name evidence="3" type="ORF">LQ356_03480</name>
</gene>
<accession>A0ABZ2TLA7</accession>